<comment type="caution">
    <text evidence="1">The sequence shown here is derived from an EMBL/GenBank/DDBJ whole genome shotgun (WGS) entry which is preliminary data.</text>
</comment>
<evidence type="ECO:0000313" key="1">
    <source>
        <dbReference type="EMBL" id="GBP29435.1"/>
    </source>
</evidence>
<sequence>MPVSYRRTDGRDNTVRVDFAILVQSPKKIKKFSIENSISWLRYIVVPAGSPNSLHVLFIRVAFSLVQSRGPAGAACPNWPGAGAARARSPAAYRHGRSARRVVISIYLAHVYFILLLKQSRNTRAFVNTRGNPGVIVGLRGDDFTRARAFCTRRRNPSSKRGGVVDRLKCYAPIGEDISMMQGPRY</sequence>
<dbReference type="Proteomes" id="UP000299102">
    <property type="component" value="Unassembled WGS sequence"/>
</dbReference>
<reference evidence="1 2" key="1">
    <citation type="journal article" date="2019" name="Commun. Biol.">
        <title>The bagworm genome reveals a unique fibroin gene that provides high tensile strength.</title>
        <authorList>
            <person name="Kono N."/>
            <person name="Nakamura H."/>
            <person name="Ohtoshi R."/>
            <person name="Tomita M."/>
            <person name="Numata K."/>
            <person name="Arakawa K."/>
        </authorList>
    </citation>
    <scope>NUCLEOTIDE SEQUENCE [LARGE SCALE GENOMIC DNA]</scope>
</reference>
<dbReference type="EMBL" id="BGZK01000220">
    <property type="protein sequence ID" value="GBP29435.1"/>
    <property type="molecule type" value="Genomic_DNA"/>
</dbReference>
<accession>A0A4C1USL6</accession>
<organism evidence="1 2">
    <name type="scientific">Eumeta variegata</name>
    <name type="common">Bagworm moth</name>
    <name type="synonym">Eumeta japonica</name>
    <dbReference type="NCBI Taxonomy" id="151549"/>
    <lineage>
        <taxon>Eukaryota</taxon>
        <taxon>Metazoa</taxon>
        <taxon>Ecdysozoa</taxon>
        <taxon>Arthropoda</taxon>
        <taxon>Hexapoda</taxon>
        <taxon>Insecta</taxon>
        <taxon>Pterygota</taxon>
        <taxon>Neoptera</taxon>
        <taxon>Endopterygota</taxon>
        <taxon>Lepidoptera</taxon>
        <taxon>Glossata</taxon>
        <taxon>Ditrysia</taxon>
        <taxon>Tineoidea</taxon>
        <taxon>Psychidae</taxon>
        <taxon>Oiketicinae</taxon>
        <taxon>Eumeta</taxon>
    </lineage>
</organism>
<name>A0A4C1USL6_EUMVA</name>
<dbReference type="AlphaFoldDB" id="A0A4C1USL6"/>
<keyword evidence="2" id="KW-1185">Reference proteome</keyword>
<gene>
    <name evidence="1" type="ORF">EVAR_22047_1</name>
</gene>
<evidence type="ECO:0000313" key="2">
    <source>
        <dbReference type="Proteomes" id="UP000299102"/>
    </source>
</evidence>
<protein>
    <submittedName>
        <fullName evidence="1">Uncharacterized protein</fullName>
    </submittedName>
</protein>
<proteinExistence type="predicted"/>